<protein>
    <submittedName>
        <fullName evidence="2">Alpha/beta hydrolase</fullName>
    </submittedName>
</protein>
<evidence type="ECO:0000313" key="2">
    <source>
        <dbReference type="EMBL" id="GGB77624.1"/>
    </source>
</evidence>
<sequence length="307" mass="33310">MPRIAANGIEIEYEEYGNPADPMMLVVSGFSGQMITWPESFKQGLADAGRRVVIFDNRDIGLTTEFTNAVPPAPRDIVKGIAAGEPMHEKVPYLLDDMAADAAALVTALGAEKADVMGFSMGGMIVQLLALNHPERVRTLIPVMTTSGDPTLPPASEEAQKALTAVPEMRTADAIGNLAAQSRRVIGSHESVRNPDADVKAMAVRAFERSDRPMGVARQYAAILAQPRWHHRLPGLRVPTLVLHGAQDPLIRPAAGQDIADRIPGAEIEIIEKWGHDMPEKMVPVLLNRIVPFLGRHVPQEARADLN</sequence>
<dbReference type="Gene3D" id="3.40.50.1820">
    <property type="entry name" value="alpha/beta hydrolase"/>
    <property type="match status" value="1"/>
</dbReference>
<organism evidence="2 3">
    <name type="scientific">Henriciella pelagia</name>
    <dbReference type="NCBI Taxonomy" id="1977912"/>
    <lineage>
        <taxon>Bacteria</taxon>
        <taxon>Pseudomonadati</taxon>
        <taxon>Pseudomonadota</taxon>
        <taxon>Alphaproteobacteria</taxon>
        <taxon>Hyphomonadales</taxon>
        <taxon>Hyphomonadaceae</taxon>
        <taxon>Henriciella</taxon>
    </lineage>
</organism>
<proteinExistence type="predicted"/>
<dbReference type="PANTHER" id="PTHR43433">
    <property type="entry name" value="HYDROLASE, ALPHA/BETA FOLD FAMILY PROTEIN"/>
    <property type="match status" value="1"/>
</dbReference>
<reference evidence="3" key="1">
    <citation type="journal article" date="2019" name="Int. J. Syst. Evol. Microbiol.">
        <title>The Global Catalogue of Microorganisms (GCM) 10K type strain sequencing project: providing services to taxonomists for standard genome sequencing and annotation.</title>
        <authorList>
            <consortium name="The Broad Institute Genomics Platform"/>
            <consortium name="The Broad Institute Genome Sequencing Center for Infectious Disease"/>
            <person name="Wu L."/>
            <person name="Ma J."/>
        </authorList>
    </citation>
    <scope>NUCLEOTIDE SEQUENCE [LARGE SCALE GENOMIC DNA]</scope>
    <source>
        <strain evidence="3">CGMCC 1.15928</strain>
    </source>
</reference>
<dbReference type="GO" id="GO:0016787">
    <property type="term" value="F:hydrolase activity"/>
    <property type="evidence" value="ECO:0007669"/>
    <property type="project" value="UniProtKB-KW"/>
</dbReference>
<accession>A0ABQ1JTR5</accession>
<keyword evidence="3" id="KW-1185">Reference proteome</keyword>
<dbReference type="InterPro" id="IPR000073">
    <property type="entry name" value="AB_hydrolase_1"/>
</dbReference>
<dbReference type="Pfam" id="PF00561">
    <property type="entry name" value="Abhydrolase_1"/>
    <property type="match status" value="1"/>
</dbReference>
<evidence type="ECO:0000313" key="3">
    <source>
        <dbReference type="Proteomes" id="UP000628854"/>
    </source>
</evidence>
<evidence type="ECO:0000259" key="1">
    <source>
        <dbReference type="Pfam" id="PF00561"/>
    </source>
</evidence>
<keyword evidence="2" id="KW-0378">Hydrolase</keyword>
<dbReference type="RefSeq" id="WP_084391357.1">
    <property type="nucleotide sequence ID" value="NZ_BMKF01000002.1"/>
</dbReference>
<dbReference type="SUPFAM" id="SSF53474">
    <property type="entry name" value="alpha/beta-Hydrolases"/>
    <property type="match status" value="1"/>
</dbReference>
<dbReference type="EMBL" id="BMKF01000002">
    <property type="protein sequence ID" value="GGB77624.1"/>
    <property type="molecule type" value="Genomic_DNA"/>
</dbReference>
<dbReference type="InterPro" id="IPR029058">
    <property type="entry name" value="AB_hydrolase_fold"/>
</dbReference>
<dbReference type="InterPro" id="IPR050471">
    <property type="entry name" value="AB_hydrolase"/>
</dbReference>
<name>A0ABQ1JTR5_9PROT</name>
<comment type="caution">
    <text evidence="2">The sequence shown here is derived from an EMBL/GenBank/DDBJ whole genome shotgun (WGS) entry which is preliminary data.</text>
</comment>
<gene>
    <name evidence="2" type="ORF">GCM10011503_27990</name>
</gene>
<dbReference type="Proteomes" id="UP000628854">
    <property type="component" value="Unassembled WGS sequence"/>
</dbReference>
<dbReference type="PANTHER" id="PTHR43433:SF5">
    <property type="entry name" value="AB HYDROLASE-1 DOMAIN-CONTAINING PROTEIN"/>
    <property type="match status" value="1"/>
</dbReference>
<feature type="domain" description="AB hydrolase-1" evidence="1">
    <location>
        <begin position="22"/>
        <end position="277"/>
    </location>
</feature>